<feature type="compositionally biased region" description="Basic and acidic residues" evidence="8">
    <location>
        <begin position="36"/>
        <end position="55"/>
    </location>
</feature>
<dbReference type="InterPro" id="IPR050359">
    <property type="entry name" value="bHLH_transcription_factors"/>
</dbReference>
<feature type="compositionally biased region" description="Low complexity" evidence="8">
    <location>
        <begin position="290"/>
        <end position="306"/>
    </location>
</feature>
<feature type="compositionally biased region" description="Basic residues" evidence="8">
    <location>
        <begin position="56"/>
        <end position="67"/>
    </location>
</feature>
<evidence type="ECO:0000256" key="6">
    <source>
        <dbReference type="ARBA" id="ARBA00023163"/>
    </source>
</evidence>
<dbReference type="Gene3D" id="4.10.280.10">
    <property type="entry name" value="Helix-loop-helix DNA-binding domain"/>
    <property type="match status" value="1"/>
</dbReference>
<feature type="region of interest" description="Disordered" evidence="8">
    <location>
        <begin position="280"/>
        <end position="319"/>
    </location>
</feature>
<proteinExistence type="evidence at transcript level"/>
<evidence type="ECO:0000256" key="8">
    <source>
        <dbReference type="SAM" id="MobiDB-lite"/>
    </source>
</evidence>
<evidence type="ECO:0000256" key="3">
    <source>
        <dbReference type="ARBA" id="ARBA00022902"/>
    </source>
</evidence>
<keyword evidence="3" id="KW-0524">Neurogenesis</keyword>
<dbReference type="GO" id="GO:0005634">
    <property type="term" value="C:nucleus"/>
    <property type="evidence" value="ECO:0007669"/>
    <property type="project" value="TreeGrafter"/>
</dbReference>
<dbReference type="SUPFAM" id="SSF47459">
    <property type="entry name" value="HLH, helix-loop-helix DNA-binding domain"/>
    <property type="match status" value="1"/>
</dbReference>
<dbReference type="AlphaFoldDB" id="A0A7G9UKX9"/>
<dbReference type="PANTHER" id="PTHR19290">
    <property type="entry name" value="BASIC HELIX-LOOP-HELIX PROTEIN NEUROGENIN-RELATED"/>
    <property type="match status" value="1"/>
</dbReference>
<feature type="compositionally biased region" description="Low complexity" evidence="8">
    <location>
        <begin position="179"/>
        <end position="198"/>
    </location>
</feature>
<keyword evidence="4" id="KW-0805">Transcription regulation</keyword>
<dbReference type="InterPro" id="IPR036638">
    <property type="entry name" value="HLH_DNA-bd_sf"/>
</dbReference>
<keyword evidence="1" id="KW-0217">Developmental protein</keyword>
<evidence type="ECO:0000256" key="4">
    <source>
        <dbReference type="ARBA" id="ARBA00023015"/>
    </source>
</evidence>
<evidence type="ECO:0000313" key="10">
    <source>
        <dbReference type="EMBL" id="QNN94680.1"/>
    </source>
</evidence>
<feature type="compositionally biased region" description="Polar residues" evidence="8">
    <location>
        <begin position="280"/>
        <end position="289"/>
    </location>
</feature>
<dbReference type="CDD" id="cd11428">
    <property type="entry name" value="bHLH_TS_NGN"/>
    <property type="match status" value="1"/>
</dbReference>
<dbReference type="SMART" id="SM00353">
    <property type="entry name" value="HLH"/>
    <property type="match status" value="1"/>
</dbReference>
<keyword evidence="2" id="KW-0221">Differentiation</keyword>
<feature type="region of interest" description="Disordered" evidence="8">
    <location>
        <begin position="150"/>
        <end position="198"/>
    </location>
</feature>
<evidence type="ECO:0000256" key="2">
    <source>
        <dbReference type="ARBA" id="ARBA00022782"/>
    </source>
</evidence>
<dbReference type="GO" id="GO:0046983">
    <property type="term" value="F:protein dimerization activity"/>
    <property type="evidence" value="ECO:0007669"/>
    <property type="project" value="InterPro"/>
</dbReference>
<keyword evidence="7" id="KW-0539">Nucleus</keyword>
<evidence type="ECO:0000259" key="9">
    <source>
        <dbReference type="PROSITE" id="PS50888"/>
    </source>
</evidence>
<dbReference type="FunFam" id="4.10.280.10:FF:000006">
    <property type="entry name" value="Neurogenic differentiation factor"/>
    <property type="match status" value="1"/>
</dbReference>
<dbReference type="GO" id="GO:0007423">
    <property type="term" value="P:sensory organ development"/>
    <property type="evidence" value="ECO:0007669"/>
    <property type="project" value="TreeGrafter"/>
</dbReference>
<dbReference type="GO" id="GO:0061564">
    <property type="term" value="P:axon development"/>
    <property type="evidence" value="ECO:0007669"/>
    <property type="project" value="TreeGrafter"/>
</dbReference>
<accession>A0A7G9UKX9</accession>
<evidence type="ECO:0000256" key="5">
    <source>
        <dbReference type="ARBA" id="ARBA00023125"/>
    </source>
</evidence>
<protein>
    <submittedName>
        <fullName evidence="10">Neurogenin transcription factor</fullName>
    </submittedName>
</protein>
<feature type="region of interest" description="Disordered" evidence="8">
    <location>
        <begin position="36"/>
        <end position="69"/>
    </location>
</feature>
<dbReference type="PROSITE" id="PS50888">
    <property type="entry name" value="BHLH"/>
    <property type="match status" value="1"/>
</dbReference>
<evidence type="ECO:0000256" key="1">
    <source>
        <dbReference type="ARBA" id="ARBA00022473"/>
    </source>
</evidence>
<dbReference type="GO" id="GO:0070888">
    <property type="term" value="F:E-box binding"/>
    <property type="evidence" value="ECO:0007669"/>
    <property type="project" value="TreeGrafter"/>
</dbReference>
<keyword evidence="6" id="KW-0804">Transcription</keyword>
<dbReference type="GO" id="GO:0045944">
    <property type="term" value="P:positive regulation of transcription by RNA polymerase II"/>
    <property type="evidence" value="ECO:0007669"/>
    <property type="project" value="TreeGrafter"/>
</dbReference>
<evidence type="ECO:0000256" key="7">
    <source>
        <dbReference type="ARBA" id="ARBA00023242"/>
    </source>
</evidence>
<organism evidence="10">
    <name type="scientific">Malacoceros fuliginosus</name>
    <name type="common">Polychaete tubeworm</name>
    <name type="synonym">Scolelepis fuliginosa</name>
    <dbReference type="NCBI Taxonomy" id="271776"/>
    <lineage>
        <taxon>Eukaryota</taxon>
        <taxon>Metazoa</taxon>
        <taxon>Spiralia</taxon>
        <taxon>Lophotrochozoa</taxon>
        <taxon>Annelida</taxon>
        <taxon>Polychaeta</taxon>
        <taxon>Sedentaria</taxon>
        <taxon>Canalipalpata</taxon>
        <taxon>Spionida</taxon>
        <taxon>Spionidae</taxon>
        <taxon>Malacoceros</taxon>
    </lineage>
</organism>
<keyword evidence="5" id="KW-0238">DNA-binding</keyword>
<feature type="compositionally biased region" description="Polar residues" evidence="8">
    <location>
        <begin position="156"/>
        <end position="176"/>
    </location>
</feature>
<dbReference type="Pfam" id="PF00010">
    <property type="entry name" value="HLH"/>
    <property type="match status" value="1"/>
</dbReference>
<reference evidence="10" key="1">
    <citation type="submission" date="2020-08" db="EMBL/GenBank/DDBJ databases">
        <title>The development of early pioneer neurons in the annelid Malacoceros fuliginosus.</title>
        <authorList>
            <person name="Kumar S."/>
            <person name="Tumu S."/>
            <person name="Helm C."/>
            <person name="Hausen H."/>
        </authorList>
    </citation>
    <scope>NUCLEOTIDE SEQUENCE</scope>
</reference>
<feature type="domain" description="BHLH" evidence="9">
    <location>
        <begin position="81"/>
        <end position="133"/>
    </location>
</feature>
<dbReference type="GO" id="GO:0000981">
    <property type="term" value="F:DNA-binding transcription factor activity, RNA polymerase II-specific"/>
    <property type="evidence" value="ECO:0007669"/>
    <property type="project" value="TreeGrafter"/>
</dbReference>
<sequence>MKSVGSPSGSMLSESSTCLGTDTEFLLDLENIKQDDDSAGDIENKHPNKQSDKVGKAKRKRYSKSRTKNLSPEILAGVKKVRRVKANDRERNRMHSLNDALDGLRVVLPTVPEEAKLTKIETLRMAHNYIWALSQTLKDCEFEDKLRKQGHLPNISCPSSTETRTVYQGNTNTPLATFTPISPTSSTTSSSSSSRNLNLNQQQQLHLPSGAVPAMPNANQMLSNFMFEHQNNMVNQNSCVSPTPSNQDYHWQNTQALHHQQQQQQHQSPEFVDLHNSMLSSMSGYMNNSHHQQQQQQQPHPQTPHLQHTDNYMFGGSVY</sequence>
<name>A0A7G9UKX9_MALFL</name>
<dbReference type="PANTHER" id="PTHR19290:SF163">
    <property type="entry name" value="BASIC HELIX-LOOP-HELIX NEURAL TRANSCRIPTION FACTOR TAP"/>
    <property type="match status" value="1"/>
</dbReference>
<dbReference type="InterPro" id="IPR011598">
    <property type="entry name" value="bHLH_dom"/>
</dbReference>
<dbReference type="EMBL" id="MT901649">
    <property type="protein sequence ID" value="QNN94680.1"/>
    <property type="molecule type" value="mRNA"/>
</dbReference>